<keyword evidence="7" id="KW-1185">Reference proteome</keyword>
<dbReference type="InterPro" id="IPR003439">
    <property type="entry name" value="ABC_transporter-like_ATP-bd"/>
</dbReference>
<dbReference type="Gene3D" id="3.40.50.300">
    <property type="entry name" value="P-loop containing nucleotide triphosphate hydrolases"/>
    <property type="match status" value="1"/>
</dbReference>
<evidence type="ECO:0000256" key="4">
    <source>
        <dbReference type="ARBA" id="ARBA00022840"/>
    </source>
</evidence>
<feature type="domain" description="ABC transporter" evidence="5">
    <location>
        <begin position="2"/>
        <end position="238"/>
    </location>
</feature>
<comment type="caution">
    <text evidence="6">The sequence shown here is derived from an EMBL/GenBank/DDBJ whole genome shotgun (WGS) entry which is preliminary data.</text>
</comment>
<proteinExistence type="predicted"/>
<dbReference type="EMBL" id="JAGINW010000001">
    <property type="protein sequence ID" value="MBP2323871.1"/>
    <property type="molecule type" value="Genomic_DNA"/>
</dbReference>
<dbReference type="PANTHER" id="PTHR43790:SF9">
    <property type="entry name" value="GALACTOFURANOSE TRANSPORTER ATP-BINDING PROTEIN YTFR"/>
    <property type="match status" value="1"/>
</dbReference>
<evidence type="ECO:0000256" key="1">
    <source>
        <dbReference type="ARBA" id="ARBA00022448"/>
    </source>
</evidence>
<evidence type="ECO:0000256" key="3">
    <source>
        <dbReference type="ARBA" id="ARBA00022741"/>
    </source>
</evidence>
<evidence type="ECO:0000256" key="2">
    <source>
        <dbReference type="ARBA" id="ARBA00022737"/>
    </source>
</evidence>
<reference evidence="6 7" key="1">
    <citation type="submission" date="2021-03" db="EMBL/GenBank/DDBJ databases">
        <title>Sequencing the genomes of 1000 actinobacteria strains.</title>
        <authorList>
            <person name="Klenk H.-P."/>
        </authorList>
    </citation>
    <scope>NUCLEOTIDE SEQUENCE [LARGE SCALE GENOMIC DNA]</scope>
    <source>
        <strain evidence="6 7">DSM 46670</strain>
    </source>
</reference>
<protein>
    <submittedName>
        <fullName evidence="6">ABC-type sugar transport system ATPase subunit</fullName>
    </submittedName>
</protein>
<dbReference type="CDD" id="cd03216">
    <property type="entry name" value="ABC_Carb_Monos_I"/>
    <property type="match status" value="1"/>
</dbReference>
<keyword evidence="6" id="KW-0762">Sugar transport</keyword>
<name>A0ABS4THQ0_9PSEU</name>
<dbReference type="SUPFAM" id="SSF52540">
    <property type="entry name" value="P-loop containing nucleoside triphosphate hydrolases"/>
    <property type="match status" value="1"/>
</dbReference>
<keyword evidence="4" id="KW-0067">ATP-binding</keyword>
<dbReference type="RefSeq" id="WP_209640820.1">
    <property type="nucleotide sequence ID" value="NZ_JAGINW010000001.1"/>
</dbReference>
<dbReference type="InterPro" id="IPR050107">
    <property type="entry name" value="ABC_carbohydrate_import_ATPase"/>
</dbReference>
<dbReference type="Proteomes" id="UP001519332">
    <property type="component" value="Unassembled WGS sequence"/>
</dbReference>
<dbReference type="SMART" id="SM00382">
    <property type="entry name" value="AAA"/>
    <property type="match status" value="1"/>
</dbReference>
<evidence type="ECO:0000313" key="7">
    <source>
        <dbReference type="Proteomes" id="UP001519332"/>
    </source>
</evidence>
<dbReference type="PANTHER" id="PTHR43790">
    <property type="entry name" value="CARBOHYDRATE TRANSPORT ATP-BINDING PROTEIN MG119-RELATED"/>
    <property type="match status" value="1"/>
</dbReference>
<dbReference type="InterPro" id="IPR027417">
    <property type="entry name" value="P-loop_NTPase"/>
</dbReference>
<organism evidence="6 7">
    <name type="scientific">Kibdelosporangium banguiense</name>
    <dbReference type="NCBI Taxonomy" id="1365924"/>
    <lineage>
        <taxon>Bacteria</taxon>
        <taxon>Bacillati</taxon>
        <taxon>Actinomycetota</taxon>
        <taxon>Actinomycetes</taxon>
        <taxon>Pseudonocardiales</taxon>
        <taxon>Pseudonocardiaceae</taxon>
        <taxon>Kibdelosporangium</taxon>
    </lineage>
</organism>
<dbReference type="Pfam" id="PF00005">
    <property type="entry name" value="ABC_tran"/>
    <property type="match status" value="1"/>
</dbReference>
<keyword evidence="2" id="KW-0677">Repeat</keyword>
<dbReference type="PROSITE" id="PS50893">
    <property type="entry name" value="ABC_TRANSPORTER_2"/>
    <property type="match status" value="1"/>
</dbReference>
<evidence type="ECO:0000259" key="5">
    <source>
        <dbReference type="PROSITE" id="PS50893"/>
    </source>
</evidence>
<gene>
    <name evidence="6" type="ORF">JOF56_004256</name>
</gene>
<accession>A0ABS4THQ0</accession>
<keyword evidence="1" id="KW-0813">Transport</keyword>
<dbReference type="InterPro" id="IPR003593">
    <property type="entry name" value="AAA+_ATPase"/>
</dbReference>
<keyword evidence="3" id="KW-0547">Nucleotide-binding</keyword>
<sequence>MLEAVRVTKHLAGTPALKGVDFLLERGQVHGLAGVDGAGKSTLVKVLTGVYQPDQGLLFHKGEPVRFKGTQDAQQRGISTVHQDARPAGALSVSASLFRGREPRNRLGLVCSRHMHQAASRLLESLGIFIDPRQELRSLSPDIQKMVAIARAVNTDARIVIMDEPASSLEPSDIDTLFDVIRGLHERDVAVIYVSHQLDELYQICNRITVLRDGEAVHTGLMSGISPAGLVAAMLGRRPDAVRRESLAAFTGKHEAARSSVLKAEKFFRHAHE</sequence>
<evidence type="ECO:0000313" key="6">
    <source>
        <dbReference type="EMBL" id="MBP2323871.1"/>
    </source>
</evidence>